<dbReference type="PANTHER" id="PTHR39168:SF1">
    <property type="entry name" value="TRANSCRIPTIONAL REGULATORY PROTEIN"/>
    <property type="match status" value="1"/>
</dbReference>
<protein>
    <submittedName>
        <fullName evidence="2">ArsR family transcriptional regulator</fullName>
    </submittedName>
</protein>
<organism evidence="2 3">
    <name type="scientific">Deinococcus cavernae</name>
    <dbReference type="NCBI Taxonomy" id="2320857"/>
    <lineage>
        <taxon>Bacteria</taxon>
        <taxon>Thermotogati</taxon>
        <taxon>Deinococcota</taxon>
        <taxon>Deinococci</taxon>
        <taxon>Deinococcales</taxon>
        <taxon>Deinococcaceae</taxon>
        <taxon>Deinococcus</taxon>
    </lineage>
</organism>
<accession>A0A418V8Q7</accession>
<sequence length="227" mass="24592">MTGLSGVASLMADPTRAHMLTMLLGGQAFTAGELARAANVSPQTASNHLAQLRAGQLVEVAAQGRYRYYRLYGSEVAHALEALLVLERRDVPGLVPPVPAELRVARRCYDHLAGELGVLLLDALLERDYLTDADLKLTSAGEAWFTNLGVDLPALTSKRRPLTRPCLDWSERRPHLGGSLGAALLAQLLSLGWVARVEGRQLRVTVPGLTALEQELGVVLRETKWAS</sequence>
<dbReference type="PRINTS" id="PR00778">
    <property type="entry name" value="HTHARSR"/>
</dbReference>
<dbReference type="RefSeq" id="WP_119764651.1">
    <property type="nucleotide sequence ID" value="NZ_QYUJ01000014.1"/>
</dbReference>
<dbReference type="GO" id="GO:0003677">
    <property type="term" value="F:DNA binding"/>
    <property type="evidence" value="ECO:0007669"/>
    <property type="project" value="TreeGrafter"/>
</dbReference>
<dbReference type="InterPro" id="IPR036390">
    <property type="entry name" value="WH_DNA-bd_sf"/>
</dbReference>
<dbReference type="InterPro" id="IPR011991">
    <property type="entry name" value="ArsR-like_HTH"/>
</dbReference>
<dbReference type="GO" id="GO:0010288">
    <property type="term" value="P:response to lead ion"/>
    <property type="evidence" value="ECO:0007669"/>
    <property type="project" value="TreeGrafter"/>
</dbReference>
<dbReference type="AlphaFoldDB" id="A0A418V8Q7"/>
<dbReference type="SUPFAM" id="SSF46785">
    <property type="entry name" value="Winged helix' DNA-binding domain"/>
    <property type="match status" value="1"/>
</dbReference>
<proteinExistence type="predicted"/>
<comment type="caution">
    <text evidence="2">The sequence shown here is derived from an EMBL/GenBank/DDBJ whole genome shotgun (WGS) entry which is preliminary data.</text>
</comment>
<gene>
    <name evidence="2" type="ORF">D3875_13905</name>
</gene>
<dbReference type="PANTHER" id="PTHR39168">
    <property type="entry name" value="TRANSCRIPTIONAL REGULATOR-RELATED"/>
    <property type="match status" value="1"/>
</dbReference>
<dbReference type="GO" id="GO:0003700">
    <property type="term" value="F:DNA-binding transcription factor activity"/>
    <property type="evidence" value="ECO:0007669"/>
    <property type="project" value="InterPro"/>
</dbReference>
<dbReference type="GO" id="GO:0032791">
    <property type="term" value="F:lead ion binding"/>
    <property type="evidence" value="ECO:0007669"/>
    <property type="project" value="TreeGrafter"/>
</dbReference>
<evidence type="ECO:0000313" key="3">
    <source>
        <dbReference type="Proteomes" id="UP000286287"/>
    </source>
</evidence>
<dbReference type="Proteomes" id="UP000286287">
    <property type="component" value="Unassembled WGS sequence"/>
</dbReference>
<dbReference type="EMBL" id="QYUJ01000014">
    <property type="protein sequence ID" value="RJF72479.1"/>
    <property type="molecule type" value="Genomic_DNA"/>
</dbReference>
<dbReference type="CDD" id="cd00090">
    <property type="entry name" value="HTH_ARSR"/>
    <property type="match status" value="1"/>
</dbReference>
<dbReference type="SMART" id="SM00418">
    <property type="entry name" value="HTH_ARSR"/>
    <property type="match status" value="1"/>
</dbReference>
<dbReference type="Pfam" id="PF12840">
    <property type="entry name" value="HTH_20"/>
    <property type="match status" value="1"/>
</dbReference>
<dbReference type="InterPro" id="IPR052543">
    <property type="entry name" value="HTH_Metal-responsive_Reg"/>
</dbReference>
<dbReference type="OrthoDB" id="9797716at2"/>
<evidence type="ECO:0000259" key="1">
    <source>
        <dbReference type="PROSITE" id="PS50987"/>
    </source>
</evidence>
<dbReference type="PROSITE" id="PS50987">
    <property type="entry name" value="HTH_ARSR_2"/>
    <property type="match status" value="1"/>
</dbReference>
<dbReference type="Gene3D" id="1.10.10.10">
    <property type="entry name" value="Winged helix-like DNA-binding domain superfamily/Winged helix DNA-binding domain"/>
    <property type="match status" value="1"/>
</dbReference>
<feature type="domain" description="HTH arsR-type" evidence="1">
    <location>
        <begin position="1"/>
        <end position="91"/>
    </location>
</feature>
<dbReference type="GO" id="GO:0097063">
    <property type="term" value="F:cadmium ion sensor activity"/>
    <property type="evidence" value="ECO:0007669"/>
    <property type="project" value="TreeGrafter"/>
</dbReference>
<evidence type="ECO:0000313" key="2">
    <source>
        <dbReference type="EMBL" id="RJF72479.1"/>
    </source>
</evidence>
<reference evidence="2 3" key="1">
    <citation type="submission" date="2018-09" db="EMBL/GenBank/DDBJ databases">
        <authorList>
            <person name="Zhu H."/>
        </authorList>
    </citation>
    <scope>NUCLEOTIDE SEQUENCE [LARGE SCALE GENOMIC DNA]</scope>
    <source>
        <strain evidence="2 3">K2S05-167</strain>
    </source>
</reference>
<keyword evidence="3" id="KW-1185">Reference proteome</keyword>
<name>A0A418V8Q7_9DEIO</name>
<dbReference type="GO" id="GO:0046686">
    <property type="term" value="P:response to cadmium ion"/>
    <property type="evidence" value="ECO:0007669"/>
    <property type="project" value="TreeGrafter"/>
</dbReference>
<dbReference type="InterPro" id="IPR036388">
    <property type="entry name" value="WH-like_DNA-bd_sf"/>
</dbReference>
<dbReference type="InterPro" id="IPR001845">
    <property type="entry name" value="HTH_ArsR_DNA-bd_dom"/>
</dbReference>
<dbReference type="NCBIfam" id="NF033788">
    <property type="entry name" value="HTH_metalloreg"/>
    <property type="match status" value="1"/>
</dbReference>